<evidence type="ECO:0000256" key="1">
    <source>
        <dbReference type="ARBA" id="ARBA00001933"/>
    </source>
</evidence>
<name>H1PXE7_9FUSO</name>
<dbReference type="InterPro" id="IPR027278">
    <property type="entry name" value="ACCD_DCysDesulf"/>
</dbReference>
<evidence type="ECO:0000313" key="6">
    <source>
        <dbReference type="EMBL" id="EHO78391.1"/>
    </source>
</evidence>
<evidence type="ECO:0000256" key="4">
    <source>
        <dbReference type="PIRSR" id="PIRSR006278-2"/>
    </source>
</evidence>
<comment type="cofactor">
    <cofactor evidence="1">
        <name>pyridoxal 5'-phosphate</name>
        <dbReference type="ChEBI" id="CHEBI:597326"/>
    </cofactor>
</comment>
<dbReference type="HOGENOM" id="CLU_048897_1_0_0"/>
<proteinExistence type="inferred from homology"/>
<gene>
    <name evidence="6" type="ORF">HMPREF0402_03090</name>
</gene>
<sequence>MKIENLKKANVGYTNTPLEFMENLSKKLGKGNLYIKRDDMSGLALGGNKTRKLEYLVQFAIDNGYTALMTFGGVQTNHGRLTVAAAVKYGLKPILVLKGKKPDYLSGNLLLDRLMGADIYFVDYSSAENLPKTERQIIEKKFLQECADKIVKKYEIQGEKVLSIPVGGQGVIGSAGYAMFVPEIMKQMKEQNITAKYLVCGYGSTGTFAGLWAGAKYFNAPFEVIGIPIEPDYTPVEDTVKSINEINKFFDMGFTCEKKDLHLEIGSDPIPYGGTNYNEPDIETQKNLELMASTEAIILDPCYTGKIFRGFVDLIEKEIIPANENVILLHSGGAPGLFGKEHCDSLQKLLWSDEEKDHVTVMKL</sequence>
<reference evidence="6 7" key="1">
    <citation type="submission" date="2012-07" db="EMBL/GenBank/DDBJ databases">
        <title>The Genome Sequence of Fusobacterium ulcerans 12_1B.</title>
        <authorList>
            <consortium name="The Broad Institute Genome Sequencing Platform"/>
            <person name="Earl A."/>
            <person name="Ward D."/>
            <person name="Feldgarden M."/>
            <person name="Gevers D."/>
            <person name="Strauss J."/>
            <person name="Ambrose C.E."/>
            <person name="Allen-Vercoe E."/>
            <person name="Walker B."/>
            <person name="Young S.K."/>
            <person name="Zeng Q."/>
            <person name="Gargeya S."/>
            <person name="Fitzgerald M."/>
            <person name="Haas B."/>
            <person name="Abouelleil A."/>
            <person name="Alvarado L."/>
            <person name="Arachchi H.M."/>
            <person name="Berlin A.M."/>
            <person name="Chapman S.B."/>
            <person name="Goldberg J."/>
            <person name="Griggs A."/>
            <person name="Gujja S."/>
            <person name="Hansen M."/>
            <person name="Howarth C."/>
            <person name="Imamovic A."/>
            <person name="Larimer J."/>
            <person name="McCowen C."/>
            <person name="Montmayeur A."/>
            <person name="Murphy C."/>
            <person name="Neiman D."/>
            <person name="Pearson M."/>
            <person name="Priest M."/>
            <person name="Roberts A."/>
            <person name="Saif S."/>
            <person name="Shea T."/>
            <person name="Sisk P."/>
            <person name="Sykes S."/>
            <person name="Wortman J."/>
            <person name="Nusbaum C."/>
            <person name="Birren B."/>
        </authorList>
    </citation>
    <scope>NUCLEOTIDE SEQUENCE [LARGE SCALE GENOMIC DNA]</scope>
    <source>
        <strain evidence="6 7">12_1B</strain>
    </source>
</reference>
<dbReference type="SUPFAM" id="SSF53686">
    <property type="entry name" value="Tryptophan synthase beta subunit-like PLP-dependent enzymes"/>
    <property type="match status" value="1"/>
</dbReference>
<protein>
    <recommendedName>
        <fullName evidence="5">Tryptophan synthase beta chain-like PALP domain-containing protein</fullName>
    </recommendedName>
</protein>
<dbReference type="PIRSF" id="PIRSF006278">
    <property type="entry name" value="ACCD_DCysDesulf"/>
    <property type="match status" value="1"/>
</dbReference>
<feature type="modified residue" description="N6-(pyridoxal phosphate)lysine" evidence="4">
    <location>
        <position position="49"/>
    </location>
</feature>
<dbReference type="GO" id="GO:0019148">
    <property type="term" value="F:D-cysteine desulfhydrase activity"/>
    <property type="evidence" value="ECO:0007669"/>
    <property type="project" value="TreeGrafter"/>
</dbReference>
<accession>H1PXE7</accession>
<dbReference type="EMBL" id="AGWJ02000019">
    <property type="protein sequence ID" value="EHO78391.1"/>
    <property type="molecule type" value="Genomic_DNA"/>
</dbReference>
<evidence type="ECO:0000256" key="3">
    <source>
        <dbReference type="ARBA" id="ARBA00022898"/>
    </source>
</evidence>
<dbReference type="PANTHER" id="PTHR43780:SF2">
    <property type="entry name" value="1-AMINOCYCLOPROPANE-1-CARBOXYLATE DEAMINASE-RELATED"/>
    <property type="match status" value="1"/>
</dbReference>
<comment type="caution">
    <text evidence="6">The sequence shown here is derived from an EMBL/GenBank/DDBJ whole genome shotgun (WGS) entry which is preliminary data.</text>
</comment>
<dbReference type="AlphaFoldDB" id="H1PXE7"/>
<evidence type="ECO:0000256" key="2">
    <source>
        <dbReference type="ARBA" id="ARBA00008639"/>
    </source>
</evidence>
<dbReference type="InterPro" id="IPR036052">
    <property type="entry name" value="TrpB-like_PALP_sf"/>
</dbReference>
<dbReference type="RefSeq" id="WP_008698944.1">
    <property type="nucleotide sequence ID" value="NZ_KE161008.1"/>
</dbReference>
<comment type="similarity">
    <text evidence="2">Belongs to the ACC deaminase/D-cysteine desulfhydrase family.</text>
</comment>
<dbReference type="Gene3D" id="3.40.50.1100">
    <property type="match status" value="2"/>
</dbReference>
<dbReference type="PATRIC" id="fig|457404.5.peg.1771"/>
<dbReference type="Proteomes" id="UP000003233">
    <property type="component" value="Unassembled WGS sequence"/>
</dbReference>
<dbReference type="PANTHER" id="PTHR43780">
    <property type="entry name" value="1-AMINOCYCLOPROPANE-1-CARBOXYLATE DEAMINASE-RELATED"/>
    <property type="match status" value="1"/>
</dbReference>
<feature type="domain" description="Tryptophan synthase beta chain-like PALP" evidence="5">
    <location>
        <begin position="12"/>
        <end position="332"/>
    </location>
</feature>
<keyword evidence="7" id="KW-1185">Reference proteome</keyword>
<evidence type="ECO:0000259" key="5">
    <source>
        <dbReference type="Pfam" id="PF00291"/>
    </source>
</evidence>
<keyword evidence="3 4" id="KW-0663">Pyridoxal phosphate</keyword>
<dbReference type="BioCyc" id="FSP457404-HMP:GTSQ-3134-MONOMER"/>
<dbReference type="InterPro" id="IPR001926">
    <property type="entry name" value="TrpB-like_PALP"/>
</dbReference>
<organism evidence="6 7">
    <name type="scientific">Fusobacterium ulcerans 12-1B</name>
    <dbReference type="NCBI Taxonomy" id="457404"/>
    <lineage>
        <taxon>Bacteria</taxon>
        <taxon>Fusobacteriati</taxon>
        <taxon>Fusobacteriota</taxon>
        <taxon>Fusobacteriia</taxon>
        <taxon>Fusobacteriales</taxon>
        <taxon>Fusobacteriaceae</taxon>
        <taxon>Fusobacterium</taxon>
    </lineage>
</organism>
<evidence type="ECO:0000313" key="7">
    <source>
        <dbReference type="Proteomes" id="UP000003233"/>
    </source>
</evidence>
<dbReference type="Pfam" id="PF00291">
    <property type="entry name" value="PALP"/>
    <property type="match status" value="1"/>
</dbReference>